<proteinExistence type="predicted"/>
<name>V6LN09_9EUKA</name>
<dbReference type="EMBL" id="KI546090">
    <property type="protein sequence ID" value="EST45608.1"/>
    <property type="molecule type" value="Genomic_DNA"/>
</dbReference>
<sequence length="133" mass="15313">MYTLNQNYFKWIGFLASMSRISSSLSQNWSRLKKLLRTNTLHAASILSDTASSLRTSKRQKYLKLRLRISSSVIRALASQLRYSRVISLPCQSRDGRLQKFICQEKPCKDCCVGTQESLENSTSDMQFRFTVC</sequence>
<protein>
    <submittedName>
        <fullName evidence="1">Uncharacterized protein</fullName>
    </submittedName>
</protein>
<reference evidence="1" key="1">
    <citation type="journal article" date="2014" name="PLoS Genet.">
        <title>The Genome of Spironucleus salmonicida Highlights a Fish Pathogen Adapted to Fluctuating Environments.</title>
        <authorList>
            <person name="Xu F."/>
            <person name="Jerlstrom-Hultqvist J."/>
            <person name="Einarsson E."/>
            <person name="Astvaldsson A."/>
            <person name="Svard S.G."/>
            <person name="Andersson J.O."/>
        </authorList>
    </citation>
    <scope>NUCLEOTIDE SEQUENCE</scope>
</reference>
<accession>V6LN09</accession>
<dbReference type="AlphaFoldDB" id="V6LN09"/>
<organism evidence="1">
    <name type="scientific">Spironucleus salmonicida</name>
    <dbReference type="NCBI Taxonomy" id="348837"/>
    <lineage>
        <taxon>Eukaryota</taxon>
        <taxon>Metamonada</taxon>
        <taxon>Diplomonadida</taxon>
        <taxon>Hexamitidae</taxon>
        <taxon>Hexamitinae</taxon>
        <taxon>Spironucleus</taxon>
    </lineage>
</organism>
<evidence type="ECO:0000313" key="1">
    <source>
        <dbReference type="EMBL" id="EST45608.1"/>
    </source>
</evidence>
<gene>
    <name evidence="1" type="ORF">SS50377_jh057</name>
</gene>